<evidence type="ECO:0000259" key="8">
    <source>
        <dbReference type="Pfam" id="PF02687"/>
    </source>
</evidence>
<dbReference type="PANTHER" id="PTHR30572:SF4">
    <property type="entry name" value="ABC TRANSPORTER PERMEASE YTRF"/>
    <property type="match status" value="1"/>
</dbReference>
<evidence type="ECO:0000256" key="4">
    <source>
        <dbReference type="ARBA" id="ARBA00022989"/>
    </source>
</evidence>
<organism evidence="9 10">
    <name type="scientific">Sphaerisporangium rhizosphaerae</name>
    <dbReference type="NCBI Taxonomy" id="2269375"/>
    <lineage>
        <taxon>Bacteria</taxon>
        <taxon>Bacillati</taxon>
        <taxon>Actinomycetota</taxon>
        <taxon>Actinomycetes</taxon>
        <taxon>Streptosporangiales</taxon>
        <taxon>Streptosporangiaceae</taxon>
        <taxon>Sphaerisporangium</taxon>
    </lineage>
</organism>
<keyword evidence="2" id="KW-1003">Cell membrane</keyword>
<evidence type="ECO:0000256" key="1">
    <source>
        <dbReference type="ARBA" id="ARBA00004651"/>
    </source>
</evidence>
<protein>
    <submittedName>
        <fullName evidence="9">FtsX-like permease family protein</fullName>
    </submittedName>
</protein>
<feature type="transmembrane region" description="Helical" evidence="7">
    <location>
        <begin position="616"/>
        <end position="638"/>
    </location>
</feature>
<reference evidence="10" key="1">
    <citation type="journal article" date="2019" name="Int. J. Syst. Evol. Microbiol.">
        <title>The Global Catalogue of Microorganisms (GCM) 10K type strain sequencing project: providing services to taxonomists for standard genome sequencing and annotation.</title>
        <authorList>
            <consortium name="The Broad Institute Genomics Platform"/>
            <consortium name="The Broad Institute Genome Sequencing Center for Infectious Disease"/>
            <person name="Wu L."/>
            <person name="Ma J."/>
        </authorList>
    </citation>
    <scope>NUCLEOTIDE SEQUENCE [LARGE SCALE GENOMIC DNA]</scope>
    <source>
        <strain evidence="10">CECT 7649</strain>
    </source>
</reference>
<evidence type="ECO:0000313" key="9">
    <source>
        <dbReference type="EMBL" id="MFC7386300.1"/>
    </source>
</evidence>
<feature type="transmembrane region" description="Helical" evidence="7">
    <location>
        <begin position="803"/>
        <end position="827"/>
    </location>
</feature>
<dbReference type="PANTHER" id="PTHR30572">
    <property type="entry name" value="MEMBRANE COMPONENT OF TRANSPORTER-RELATED"/>
    <property type="match status" value="1"/>
</dbReference>
<dbReference type="InterPro" id="IPR003838">
    <property type="entry name" value="ABC3_permease_C"/>
</dbReference>
<accession>A0ABW2PDJ5</accession>
<feature type="transmembrane region" description="Helical" evidence="7">
    <location>
        <begin position="697"/>
        <end position="717"/>
    </location>
</feature>
<feature type="domain" description="ABC3 transporter permease C-terminal" evidence="8">
    <location>
        <begin position="807"/>
        <end position="909"/>
    </location>
</feature>
<comment type="subcellular location">
    <subcellularLocation>
        <location evidence="1">Cell membrane</location>
        <topology evidence="1">Multi-pass membrane protein</topology>
    </subcellularLocation>
</comment>
<feature type="transmembrane region" description="Helical" evidence="7">
    <location>
        <begin position="847"/>
        <end position="877"/>
    </location>
</feature>
<evidence type="ECO:0000256" key="2">
    <source>
        <dbReference type="ARBA" id="ARBA00022475"/>
    </source>
</evidence>
<proteinExistence type="inferred from homology"/>
<evidence type="ECO:0000256" key="6">
    <source>
        <dbReference type="ARBA" id="ARBA00038076"/>
    </source>
</evidence>
<evidence type="ECO:0000256" key="3">
    <source>
        <dbReference type="ARBA" id="ARBA00022692"/>
    </source>
</evidence>
<dbReference type="Pfam" id="PF02687">
    <property type="entry name" value="FtsX"/>
    <property type="match status" value="2"/>
</dbReference>
<gene>
    <name evidence="9" type="ORF">ACFQSB_29110</name>
</gene>
<name>A0ABW2PDJ5_9ACTN</name>
<evidence type="ECO:0000313" key="10">
    <source>
        <dbReference type="Proteomes" id="UP001596496"/>
    </source>
</evidence>
<feature type="transmembrane region" description="Helical" evidence="7">
    <location>
        <begin position="658"/>
        <end position="685"/>
    </location>
</feature>
<keyword evidence="5 7" id="KW-0472">Membrane</keyword>
<keyword evidence="10" id="KW-1185">Reference proteome</keyword>
<dbReference type="InterPro" id="IPR050250">
    <property type="entry name" value="Macrolide_Exporter_MacB"/>
</dbReference>
<dbReference type="EMBL" id="JBHTCG010000025">
    <property type="protein sequence ID" value="MFC7386300.1"/>
    <property type="molecule type" value="Genomic_DNA"/>
</dbReference>
<feature type="transmembrane region" description="Helical" evidence="7">
    <location>
        <begin position="883"/>
        <end position="906"/>
    </location>
</feature>
<comment type="caution">
    <text evidence="9">The sequence shown here is derived from an EMBL/GenBank/DDBJ whole genome shotgun (WGS) entry which is preliminary data.</text>
</comment>
<evidence type="ECO:0000256" key="7">
    <source>
        <dbReference type="SAM" id="Phobius"/>
    </source>
</evidence>
<comment type="similarity">
    <text evidence="6">Belongs to the ABC-4 integral membrane protein family.</text>
</comment>
<dbReference type="RefSeq" id="WP_380830074.1">
    <property type="nucleotide sequence ID" value="NZ_JBHTCG010000025.1"/>
</dbReference>
<keyword evidence="4 7" id="KW-1133">Transmembrane helix</keyword>
<feature type="transmembrane region" description="Helical" evidence="7">
    <location>
        <begin position="760"/>
        <end position="783"/>
    </location>
</feature>
<dbReference type="Proteomes" id="UP001596496">
    <property type="component" value="Unassembled WGS sequence"/>
</dbReference>
<keyword evidence="3 7" id="KW-0812">Transmembrane</keyword>
<feature type="domain" description="ABC3 transporter permease C-terminal" evidence="8">
    <location>
        <begin position="618"/>
        <end position="723"/>
    </location>
</feature>
<evidence type="ECO:0000256" key="5">
    <source>
        <dbReference type="ARBA" id="ARBA00023136"/>
    </source>
</evidence>
<sequence length="923" mass="97124">MIRLAASRLRHGAGRALVLLLGILVAATAFTVLTGTAETQRLRIVGTVDENFRAQYDILVRPKGSATALERSSGLVRANYLSGIHGGITQAQYERIRKLDGIEVAAPIGMIGYMTGTGQVDVPVTDVLGEGERTLLRVERTRVADRGLTRIPYAPHYAYITRRPLTSSMQEGAVLRHTGEQVTRDKNVPIGTSLYWQRLTPRSGPFPFDGGPTTSAWSTANAQGDRFLAQTRGIRPGEATIQLWQEFPLLLAAIDPQAEAALAGLDKAMVDGHYLGRPEDTPRGEIPLIAAGRPYADQQDELVISRLPARTAEKVVTGLPARTLRSEVTRQHGPVVKKVTVGTDRFFADMLHTWQHPVSGKSVEQYISMTRYWTAGPVQYGKDADGRLRPVPVTNDPKVWQDPFLASIVPEIAGAGSAPIGSADAQFRRLDLNAMSGDVVRDDAMRVVGRFDPEKLPGFSPLSSLPMETYNPPSVVPGDDRTSALLKGRGLLPSDNLAGYLQPPPLLLTDLASLRRIAGLTQGGRLAKAPLSVVRVRVAGVTGPDPVSRERIGQVARDIVAATGLDVDITMGSSPRPVTVDLPAGSYGRPALTVKEGWVDKGVAYRILRESDRKSLALFVLILAVCGLFLVNASSAAVRTARTELGVLACLGWSRRKLFGGVLTETGCVGLLGGLLSAVVAVPVSSWFGLQVPAPRVLLTVPAALALALAAGLVPAWRASAVPPVEAVRPAARAGRRARSPRGVTGMALAGLARVPARTLLGASTLAVCVFALTVLLGVTYGFRGRVVGSLLGDAIVLQARPADYAAIMVMFALGTLAVADVLYLGVRERDAELAALRATGWTGRSLARLVVSEGVLIGLSGGAAGAAAGLAATAVLAGSLPWAVAAGGLGACVLAVLLAVLASALPAALVQRLPLAAILAQA</sequence>